<dbReference type="Proteomes" id="UP000485058">
    <property type="component" value="Unassembled WGS sequence"/>
</dbReference>
<protein>
    <submittedName>
        <fullName evidence="2">Transcription elongation factor SPT5</fullName>
    </submittedName>
</protein>
<reference evidence="2 3" key="1">
    <citation type="submission" date="2020-02" db="EMBL/GenBank/DDBJ databases">
        <title>Draft genome sequence of Haematococcus lacustris strain NIES-144.</title>
        <authorList>
            <person name="Morimoto D."/>
            <person name="Nakagawa S."/>
            <person name="Yoshida T."/>
            <person name="Sawayama S."/>
        </authorList>
    </citation>
    <scope>NUCLEOTIDE SEQUENCE [LARGE SCALE GENOMIC DNA]</scope>
    <source>
        <strain evidence="2 3">NIES-144</strain>
    </source>
</reference>
<sequence length="109" mass="11899">MSVDERKEERRRNPFGRVGPVRPQAKPFVADDAKELGLVVTRMQGVDGQTYMQLGTGRYINGYTEREVAIKSLMEVTGMPPLEELQRFNACGAAADEARQGSGASAQPG</sequence>
<proteinExistence type="predicted"/>
<accession>A0A699YKY9</accession>
<dbReference type="AlphaFoldDB" id="A0A699YKY9"/>
<name>A0A699YKY9_HAELA</name>
<feature type="compositionally biased region" description="Basic and acidic residues" evidence="1">
    <location>
        <begin position="1"/>
        <end position="12"/>
    </location>
</feature>
<feature type="region of interest" description="Disordered" evidence="1">
    <location>
        <begin position="1"/>
        <end position="26"/>
    </location>
</feature>
<evidence type="ECO:0000313" key="2">
    <source>
        <dbReference type="EMBL" id="GFH10730.1"/>
    </source>
</evidence>
<organism evidence="2 3">
    <name type="scientific">Haematococcus lacustris</name>
    <name type="common">Green alga</name>
    <name type="synonym">Haematococcus pluvialis</name>
    <dbReference type="NCBI Taxonomy" id="44745"/>
    <lineage>
        <taxon>Eukaryota</taxon>
        <taxon>Viridiplantae</taxon>
        <taxon>Chlorophyta</taxon>
        <taxon>core chlorophytes</taxon>
        <taxon>Chlorophyceae</taxon>
        <taxon>CS clade</taxon>
        <taxon>Chlamydomonadales</taxon>
        <taxon>Haematococcaceae</taxon>
        <taxon>Haematococcus</taxon>
    </lineage>
</organism>
<gene>
    <name evidence="2" type="ORF">HaLaN_06096</name>
</gene>
<dbReference type="EMBL" id="BLLF01000341">
    <property type="protein sequence ID" value="GFH10730.1"/>
    <property type="molecule type" value="Genomic_DNA"/>
</dbReference>
<dbReference type="GO" id="GO:0003746">
    <property type="term" value="F:translation elongation factor activity"/>
    <property type="evidence" value="ECO:0007669"/>
    <property type="project" value="UniProtKB-KW"/>
</dbReference>
<keyword evidence="2" id="KW-0251">Elongation factor</keyword>
<keyword evidence="2" id="KW-0648">Protein biosynthesis</keyword>
<evidence type="ECO:0000256" key="1">
    <source>
        <dbReference type="SAM" id="MobiDB-lite"/>
    </source>
</evidence>
<evidence type="ECO:0000313" key="3">
    <source>
        <dbReference type="Proteomes" id="UP000485058"/>
    </source>
</evidence>
<comment type="caution">
    <text evidence="2">The sequence shown here is derived from an EMBL/GenBank/DDBJ whole genome shotgun (WGS) entry which is preliminary data.</text>
</comment>
<keyword evidence="3" id="KW-1185">Reference proteome</keyword>